<evidence type="ECO:0000256" key="5">
    <source>
        <dbReference type="ARBA" id="ARBA00022741"/>
    </source>
</evidence>
<evidence type="ECO:0000256" key="7">
    <source>
        <dbReference type="ARBA" id="ARBA00022840"/>
    </source>
</evidence>
<dbReference type="PANTHER" id="PTHR23117">
    <property type="entry name" value="GUANYLATE KINASE-RELATED"/>
    <property type="match status" value="1"/>
</dbReference>
<organism evidence="11 12">
    <name type="scientific">Agrobacterium salinitolerans</name>
    <dbReference type="NCBI Taxonomy" id="1183413"/>
    <lineage>
        <taxon>Bacteria</taxon>
        <taxon>Pseudomonadati</taxon>
        <taxon>Pseudomonadota</taxon>
        <taxon>Alphaproteobacteria</taxon>
        <taxon>Hyphomicrobiales</taxon>
        <taxon>Rhizobiaceae</taxon>
        <taxon>Rhizobium/Agrobacterium group</taxon>
        <taxon>Agrobacterium</taxon>
    </lineage>
</organism>
<reference evidence="11 12" key="1">
    <citation type="journal article" date="2019" name="Appl. Microbiol. Biotechnol.">
        <title>Differential efficiency of wild type rhizogenic strains for rol gene transformation of plants.</title>
        <authorList>
            <person name="Desmet S."/>
            <person name="De Keyser E."/>
            <person name="Van Vaerenbergh J."/>
            <person name="Baeyen S."/>
            <person name="Van Huylenbroeck J."/>
            <person name="Geelen D."/>
            <person name="Dhooghe E."/>
        </authorList>
    </citation>
    <scope>NUCLEOTIDE SEQUENCE [LARGE SCALE GENOMIC DNA]</scope>
    <source>
        <strain evidence="11 12">GBBC3283</strain>
    </source>
</reference>
<gene>
    <name evidence="9" type="primary">gmk</name>
    <name evidence="11" type="ORF">EXN23_09585</name>
</gene>
<dbReference type="InterPro" id="IPR020590">
    <property type="entry name" value="Guanylate_kinase_CS"/>
</dbReference>
<keyword evidence="12" id="KW-1185">Reference proteome</keyword>
<keyword evidence="5 9" id="KW-0547">Nucleotide-binding</keyword>
<sequence>MAPVNNSPVTIARRGLMLVISSPSGAGKSTIARNLLDKDKNIGLSVSVTTRPRRQSEIDGIHYHFISKRDFERLRDSDALLEWAEVHGNFYGTPREPVEESMAAGRDMLFDIDWQGAEQLQDKMKADVVSIFILPPTMTELQSRLHRRAEDTEEVIKTRLLNSRAEIEHWRDYDYVILNDDLQAAFEAVEAIVKAERVRRDRRHGMFDFVRALLEEEPKL</sequence>
<comment type="subcellular location">
    <subcellularLocation>
        <location evidence="9">Cytoplasm</location>
    </subcellularLocation>
</comment>
<comment type="caution">
    <text evidence="11">The sequence shown here is derived from an EMBL/GenBank/DDBJ whole genome shotgun (WGS) entry which is preliminary data.</text>
</comment>
<dbReference type="Gene3D" id="3.40.50.300">
    <property type="entry name" value="P-loop containing nucleotide triphosphate hydrolases"/>
    <property type="match status" value="1"/>
</dbReference>
<feature type="domain" description="Guanylate kinase-like" evidence="10">
    <location>
        <begin position="15"/>
        <end position="194"/>
    </location>
</feature>
<evidence type="ECO:0000313" key="12">
    <source>
        <dbReference type="Proteomes" id="UP000319481"/>
    </source>
</evidence>
<evidence type="ECO:0000256" key="2">
    <source>
        <dbReference type="ARBA" id="ARBA00012961"/>
    </source>
</evidence>
<accession>A0ABY3BRF0</accession>
<evidence type="ECO:0000256" key="3">
    <source>
        <dbReference type="ARBA" id="ARBA00016296"/>
    </source>
</evidence>
<dbReference type="InterPro" id="IPR017665">
    <property type="entry name" value="Guanylate_kinase"/>
</dbReference>
<evidence type="ECO:0000256" key="6">
    <source>
        <dbReference type="ARBA" id="ARBA00022777"/>
    </source>
</evidence>
<dbReference type="CDD" id="cd00071">
    <property type="entry name" value="GMPK"/>
    <property type="match status" value="1"/>
</dbReference>
<evidence type="ECO:0000256" key="8">
    <source>
        <dbReference type="ARBA" id="ARBA00030128"/>
    </source>
</evidence>
<dbReference type="RefSeq" id="WP_142912525.1">
    <property type="nucleotide sequence ID" value="NZ_JAPZLP010000006.1"/>
</dbReference>
<protein>
    <recommendedName>
        <fullName evidence="3 9">Guanylate kinase</fullName>
        <ecNumber evidence="2 9">2.7.4.8</ecNumber>
    </recommendedName>
    <alternativeName>
        <fullName evidence="8 9">GMP kinase</fullName>
    </alternativeName>
</protein>
<keyword evidence="4 9" id="KW-0808">Transferase</keyword>
<evidence type="ECO:0000256" key="4">
    <source>
        <dbReference type="ARBA" id="ARBA00022679"/>
    </source>
</evidence>
<evidence type="ECO:0000313" key="11">
    <source>
        <dbReference type="EMBL" id="TRA93939.1"/>
    </source>
</evidence>
<dbReference type="Gene3D" id="3.30.63.10">
    <property type="entry name" value="Guanylate Kinase phosphate binding domain"/>
    <property type="match status" value="1"/>
</dbReference>
<evidence type="ECO:0000259" key="10">
    <source>
        <dbReference type="PROSITE" id="PS50052"/>
    </source>
</evidence>
<dbReference type="EC" id="2.7.4.8" evidence="2 9"/>
<evidence type="ECO:0000256" key="9">
    <source>
        <dbReference type="HAMAP-Rule" id="MF_00328"/>
    </source>
</evidence>
<dbReference type="SMART" id="SM00072">
    <property type="entry name" value="GuKc"/>
    <property type="match status" value="1"/>
</dbReference>
<comment type="similarity">
    <text evidence="1 9">Belongs to the guanylate kinase family.</text>
</comment>
<dbReference type="PROSITE" id="PS00856">
    <property type="entry name" value="GUANYLATE_KINASE_1"/>
    <property type="match status" value="1"/>
</dbReference>
<dbReference type="Pfam" id="PF00625">
    <property type="entry name" value="Guanylate_kin"/>
    <property type="match status" value="1"/>
</dbReference>
<dbReference type="NCBIfam" id="TIGR03263">
    <property type="entry name" value="guanyl_kin"/>
    <property type="match status" value="1"/>
</dbReference>
<dbReference type="PROSITE" id="PS50052">
    <property type="entry name" value="GUANYLATE_KINASE_2"/>
    <property type="match status" value="1"/>
</dbReference>
<dbReference type="GO" id="GO:0004385">
    <property type="term" value="F:GMP kinase activity"/>
    <property type="evidence" value="ECO:0007669"/>
    <property type="project" value="UniProtKB-EC"/>
</dbReference>
<dbReference type="InterPro" id="IPR008145">
    <property type="entry name" value="GK/Ca_channel_bsu"/>
</dbReference>
<evidence type="ECO:0000256" key="1">
    <source>
        <dbReference type="ARBA" id="ARBA00005790"/>
    </source>
</evidence>
<dbReference type="PANTHER" id="PTHR23117:SF13">
    <property type="entry name" value="GUANYLATE KINASE"/>
    <property type="match status" value="1"/>
</dbReference>
<keyword evidence="9" id="KW-0963">Cytoplasm</keyword>
<feature type="binding site" evidence="9">
    <location>
        <begin position="22"/>
        <end position="29"/>
    </location>
    <ligand>
        <name>ATP</name>
        <dbReference type="ChEBI" id="CHEBI:30616"/>
    </ligand>
</feature>
<name>A0ABY3BRF0_9HYPH</name>
<dbReference type="EMBL" id="SGNZ01000004">
    <property type="protein sequence ID" value="TRA93939.1"/>
    <property type="molecule type" value="Genomic_DNA"/>
</dbReference>
<dbReference type="InterPro" id="IPR008144">
    <property type="entry name" value="Guanylate_kin-like_dom"/>
</dbReference>
<dbReference type="Proteomes" id="UP000319481">
    <property type="component" value="Unassembled WGS sequence"/>
</dbReference>
<dbReference type="HAMAP" id="MF_00328">
    <property type="entry name" value="Guanylate_kinase"/>
    <property type="match status" value="1"/>
</dbReference>
<proteinExistence type="inferred from homology"/>
<comment type="function">
    <text evidence="9">Essential for recycling GMP and indirectly, cGMP.</text>
</comment>
<dbReference type="SUPFAM" id="SSF52540">
    <property type="entry name" value="P-loop containing nucleoside triphosphate hydrolases"/>
    <property type="match status" value="1"/>
</dbReference>
<dbReference type="InterPro" id="IPR027417">
    <property type="entry name" value="P-loop_NTPase"/>
</dbReference>
<keyword evidence="6 9" id="KW-0418">Kinase</keyword>
<keyword evidence="7 9" id="KW-0067">ATP-binding</keyword>
<comment type="catalytic activity">
    <reaction evidence="9">
        <text>GMP + ATP = GDP + ADP</text>
        <dbReference type="Rhea" id="RHEA:20780"/>
        <dbReference type="ChEBI" id="CHEBI:30616"/>
        <dbReference type="ChEBI" id="CHEBI:58115"/>
        <dbReference type="ChEBI" id="CHEBI:58189"/>
        <dbReference type="ChEBI" id="CHEBI:456216"/>
        <dbReference type="EC" id="2.7.4.8"/>
    </reaction>
</comment>